<dbReference type="Pfam" id="PF10344">
    <property type="entry name" value="Hobbit"/>
    <property type="match status" value="1"/>
</dbReference>
<reference evidence="1 2" key="1">
    <citation type="submission" date="2020-03" db="EMBL/GenBank/DDBJ databases">
        <title>FDA dAtabase for Regulatory Grade micrObial Sequences (FDA-ARGOS): Supporting development and validation of Infectious Disease Dx tests.</title>
        <authorList>
            <person name="Campos J."/>
            <person name="Goldberg B."/>
            <person name="Tallon L."/>
            <person name="Sadzewicz L."/>
            <person name="Vavikolanu K."/>
            <person name="Mehta A."/>
            <person name="Aluvathingal J."/>
            <person name="Nadendla S."/>
            <person name="Nandy P."/>
            <person name="Geyer C."/>
            <person name="Yan Y."/>
            <person name="Sichtig H."/>
        </authorList>
    </citation>
    <scope>NUCLEOTIDE SEQUENCE [LARGE SCALE GENOMIC DNA]</scope>
    <source>
        <strain evidence="1 2">FDAARGOS_656</strain>
    </source>
</reference>
<dbReference type="Proteomes" id="UP000536275">
    <property type="component" value="Unassembled WGS sequence"/>
</dbReference>
<dbReference type="EMBL" id="JABWAD010000031">
    <property type="protein sequence ID" value="KAF6069743.1"/>
    <property type="molecule type" value="Genomic_DNA"/>
</dbReference>
<name>A0A8H6BXM5_CANAX</name>
<sequence length="111" mass="12946">MDKFQIDISKPKFNIDEVANFIYDFGQGVPKTTEYTLLIPMYMALQLGELRMHLRDYPLPLLHSPRNKDMDETSFKLNGHLVISEAFAKAIEHMRQIDVPLVPEHKHKHNS</sequence>
<evidence type="ECO:0000313" key="2">
    <source>
        <dbReference type="Proteomes" id="UP000536275"/>
    </source>
</evidence>
<comment type="caution">
    <text evidence="1">The sequence shown here is derived from an EMBL/GenBank/DDBJ whole genome shotgun (WGS) entry which is preliminary data.</text>
</comment>
<dbReference type="AlphaFoldDB" id="A0A8H6BXM5"/>
<proteinExistence type="predicted"/>
<dbReference type="InterPro" id="IPR045167">
    <property type="entry name" value="Hobbit"/>
</dbReference>
<dbReference type="PANTHER" id="PTHR15678:SF15">
    <property type="entry name" value="PROTEIN FMP27, MITOCHONDRIAL"/>
    <property type="match status" value="1"/>
</dbReference>
<gene>
    <name evidence="1" type="ORF">FOB64_002904</name>
</gene>
<accession>A0A8H6BXM5</accession>
<evidence type="ECO:0000313" key="1">
    <source>
        <dbReference type="EMBL" id="KAF6069743.1"/>
    </source>
</evidence>
<dbReference type="PANTHER" id="PTHR15678">
    <property type="entry name" value="ANTIGEN MLAA-22-RELATED"/>
    <property type="match status" value="1"/>
</dbReference>
<protein>
    <submittedName>
        <fullName evidence="1">RNA pol II promoter Fmp27 protein domain family protein</fullName>
    </submittedName>
</protein>
<organism evidence="1 2">
    <name type="scientific">Candida albicans</name>
    <name type="common">Yeast</name>
    <dbReference type="NCBI Taxonomy" id="5476"/>
    <lineage>
        <taxon>Eukaryota</taxon>
        <taxon>Fungi</taxon>
        <taxon>Dikarya</taxon>
        <taxon>Ascomycota</taxon>
        <taxon>Saccharomycotina</taxon>
        <taxon>Pichiomycetes</taxon>
        <taxon>Debaryomycetaceae</taxon>
        <taxon>Candida/Lodderomyces clade</taxon>
        <taxon>Candida</taxon>
    </lineage>
</organism>